<keyword evidence="3" id="KW-1185">Reference proteome</keyword>
<protein>
    <recommendedName>
        <fullName evidence="1">NadR/Ttd14 AAA domain-containing protein</fullName>
    </recommendedName>
</protein>
<dbReference type="PANTHER" id="PTHR37512">
    <property type="entry name" value="TRIFUNCTIONAL NAD BIOSYNTHESIS/REGULATOR PROTEIN NADR"/>
    <property type="match status" value="1"/>
</dbReference>
<dbReference type="Pfam" id="PF13521">
    <property type="entry name" value="AAA_28"/>
    <property type="match status" value="1"/>
</dbReference>
<dbReference type="InterPro" id="IPR052735">
    <property type="entry name" value="NAD_biosynth-regulator"/>
</dbReference>
<dbReference type="Gene3D" id="3.40.50.300">
    <property type="entry name" value="P-loop containing nucleotide triphosphate hydrolases"/>
    <property type="match status" value="1"/>
</dbReference>
<comment type="caution">
    <text evidence="2">The sequence shown here is derived from an EMBL/GenBank/DDBJ whole genome shotgun (WGS) entry which is preliminary data.</text>
</comment>
<dbReference type="Proteomes" id="UP000236893">
    <property type="component" value="Unassembled WGS sequence"/>
</dbReference>
<name>A0A2S4ZWX3_9SPHI</name>
<sequence length="180" mass="20674">MEPRQTDSVKKICIYGPESTGKTTLAARLAEKFQTVYVHEVARDLISSNDFSVDDILKIGYAQTAAVLENAQLANRFLFCDTDLITTQIYSDYYLGFIPEELYELEKLVHYEAYFLTSVEVPWVADGLRDLGNSRQEMFERFKAELVKRNIPYFLISGSDFNARQQLVIDKLNELFGTTK</sequence>
<dbReference type="PANTHER" id="PTHR37512:SF1">
    <property type="entry name" value="NADR_TTD14 AAA DOMAIN-CONTAINING PROTEIN"/>
    <property type="match status" value="1"/>
</dbReference>
<evidence type="ECO:0000259" key="1">
    <source>
        <dbReference type="Pfam" id="PF13521"/>
    </source>
</evidence>
<evidence type="ECO:0000313" key="2">
    <source>
        <dbReference type="EMBL" id="POY34805.1"/>
    </source>
</evidence>
<dbReference type="InterPro" id="IPR038727">
    <property type="entry name" value="NadR/Ttd14_AAA_dom"/>
</dbReference>
<dbReference type="RefSeq" id="WP_103790627.1">
    <property type="nucleotide sequence ID" value="NZ_PQVF01000018.1"/>
</dbReference>
<dbReference type="AlphaFoldDB" id="A0A2S4ZWX3"/>
<feature type="domain" description="NadR/Ttd14 AAA" evidence="1">
    <location>
        <begin position="11"/>
        <end position="161"/>
    </location>
</feature>
<dbReference type="OrthoDB" id="9151999at2"/>
<organism evidence="2 3">
    <name type="scientific">Solitalea longa</name>
    <dbReference type="NCBI Taxonomy" id="2079460"/>
    <lineage>
        <taxon>Bacteria</taxon>
        <taxon>Pseudomonadati</taxon>
        <taxon>Bacteroidota</taxon>
        <taxon>Sphingobacteriia</taxon>
        <taxon>Sphingobacteriales</taxon>
        <taxon>Sphingobacteriaceae</taxon>
        <taxon>Solitalea</taxon>
    </lineage>
</organism>
<gene>
    <name evidence="2" type="ORF">C3K47_18375</name>
</gene>
<evidence type="ECO:0000313" key="3">
    <source>
        <dbReference type="Proteomes" id="UP000236893"/>
    </source>
</evidence>
<proteinExistence type="predicted"/>
<accession>A0A2S4ZWX3</accession>
<dbReference type="SUPFAM" id="SSF52540">
    <property type="entry name" value="P-loop containing nucleoside triphosphate hydrolases"/>
    <property type="match status" value="1"/>
</dbReference>
<dbReference type="InterPro" id="IPR027417">
    <property type="entry name" value="P-loop_NTPase"/>
</dbReference>
<dbReference type="EMBL" id="PQVF01000018">
    <property type="protein sequence ID" value="POY34805.1"/>
    <property type="molecule type" value="Genomic_DNA"/>
</dbReference>
<reference evidence="2 3" key="1">
    <citation type="submission" date="2018-01" db="EMBL/GenBank/DDBJ databases">
        <authorList>
            <person name="Gaut B.S."/>
            <person name="Morton B.R."/>
            <person name="Clegg M.T."/>
            <person name="Duvall M.R."/>
        </authorList>
    </citation>
    <scope>NUCLEOTIDE SEQUENCE [LARGE SCALE GENOMIC DNA]</scope>
    <source>
        <strain evidence="2 3">HR-AV</strain>
    </source>
</reference>